<feature type="region of interest" description="Disordered" evidence="5">
    <location>
        <begin position="343"/>
        <end position="375"/>
    </location>
</feature>
<feature type="transmembrane region" description="Helical" evidence="6">
    <location>
        <begin position="183"/>
        <end position="206"/>
    </location>
</feature>
<feature type="domain" description="ABC-2 type transporter transmembrane" evidence="7">
    <location>
        <begin position="18"/>
        <end position="311"/>
    </location>
</feature>
<evidence type="ECO:0000256" key="4">
    <source>
        <dbReference type="ARBA" id="ARBA00023136"/>
    </source>
</evidence>
<proteinExistence type="predicted"/>
<keyword evidence="9" id="KW-1185">Reference proteome</keyword>
<keyword evidence="2 6" id="KW-0812">Transmembrane</keyword>
<gene>
    <name evidence="8" type="ORF">M4486_18940</name>
</gene>
<dbReference type="RefSeq" id="WP_249478870.1">
    <property type="nucleotide sequence ID" value="NZ_CP097218.1"/>
</dbReference>
<dbReference type="InterPro" id="IPR013525">
    <property type="entry name" value="ABC2_TM"/>
</dbReference>
<evidence type="ECO:0000256" key="3">
    <source>
        <dbReference type="ARBA" id="ARBA00022989"/>
    </source>
</evidence>
<dbReference type="Pfam" id="PF12698">
    <property type="entry name" value="ABC2_membrane_3"/>
    <property type="match status" value="1"/>
</dbReference>
<evidence type="ECO:0000313" key="8">
    <source>
        <dbReference type="EMBL" id="UQN29679.1"/>
    </source>
</evidence>
<evidence type="ECO:0000256" key="2">
    <source>
        <dbReference type="ARBA" id="ARBA00022692"/>
    </source>
</evidence>
<feature type="transmembrane region" description="Helical" evidence="6">
    <location>
        <begin position="243"/>
        <end position="261"/>
    </location>
</feature>
<evidence type="ECO:0000256" key="5">
    <source>
        <dbReference type="SAM" id="MobiDB-lite"/>
    </source>
</evidence>
<organism evidence="8 9">
    <name type="scientific">Brachybacterium kimchii</name>
    <dbReference type="NCBI Taxonomy" id="2942909"/>
    <lineage>
        <taxon>Bacteria</taxon>
        <taxon>Bacillati</taxon>
        <taxon>Actinomycetota</taxon>
        <taxon>Actinomycetes</taxon>
        <taxon>Micrococcales</taxon>
        <taxon>Dermabacteraceae</taxon>
        <taxon>Brachybacterium</taxon>
    </lineage>
</organism>
<accession>A0ABY4N6D3</accession>
<dbReference type="EMBL" id="CP097218">
    <property type="protein sequence ID" value="UQN29679.1"/>
    <property type="molecule type" value="Genomic_DNA"/>
</dbReference>
<evidence type="ECO:0000256" key="1">
    <source>
        <dbReference type="ARBA" id="ARBA00004141"/>
    </source>
</evidence>
<reference evidence="8" key="1">
    <citation type="submission" date="2022-05" db="EMBL/GenBank/DDBJ databases">
        <title>Genomic analysis of Brachybacterium sp. CBA3104.</title>
        <authorList>
            <person name="Roh S.W."/>
            <person name="Kim Y.B."/>
            <person name="Kim Y."/>
        </authorList>
    </citation>
    <scope>NUCLEOTIDE SEQUENCE</scope>
    <source>
        <strain evidence="8">CBA3104</strain>
    </source>
</reference>
<protein>
    <submittedName>
        <fullName evidence="8">ABC transporter permease</fullName>
    </submittedName>
</protein>
<comment type="subcellular location">
    <subcellularLocation>
        <location evidence="1">Membrane</location>
        <topology evidence="1">Multi-pass membrane protein</topology>
    </subcellularLocation>
</comment>
<evidence type="ECO:0000313" key="9">
    <source>
        <dbReference type="Proteomes" id="UP001055868"/>
    </source>
</evidence>
<sequence length="375" mass="39081">MSMPSLAGAARRAPLPMILMAMLFPVFMAFAYPGSYLSAMLEPAPDHMQLAVVESTKDAPQIAQQLQAEGGDAVDVTTVADTAAAKTAVTDLEARAAYDPSNGSLYVATAGGAQATSAAQSIFDEVAQKTDQTLHVKDLRGTTAADSTGTGFMYMLTACLVAGYVTATMLTSVARGVRLPVKLAVQVLMSVVAGVLTAGVCFGFYGVYDHHLVGAALIGGALFLTASVVQLGFAGLLGQASTLVGISLFVILGVPASGVAATPDMLPGFFRVLHRLLPSGAGGELLRRVLYFDAHGIGTWVLLLVTWLLVGAGLVWLGTLRSPSADPATSVVTEEREHLRAHPEGGMFTAYDEAQDRTEHAPQAPRHRAPEEGLA</sequence>
<evidence type="ECO:0000259" key="7">
    <source>
        <dbReference type="Pfam" id="PF12698"/>
    </source>
</evidence>
<keyword evidence="3 6" id="KW-1133">Transmembrane helix</keyword>
<keyword evidence="4 6" id="KW-0472">Membrane</keyword>
<feature type="transmembrane region" description="Helical" evidence="6">
    <location>
        <begin position="212"/>
        <end position="236"/>
    </location>
</feature>
<name>A0ABY4N6D3_9MICO</name>
<feature type="transmembrane region" description="Helical" evidence="6">
    <location>
        <begin position="297"/>
        <end position="317"/>
    </location>
</feature>
<feature type="transmembrane region" description="Helical" evidence="6">
    <location>
        <begin position="12"/>
        <end position="32"/>
    </location>
</feature>
<evidence type="ECO:0000256" key="6">
    <source>
        <dbReference type="SAM" id="Phobius"/>
    </source>
</evidence>
<dbReference type="Proteomes" id="UP001055868">
    <property type="component" value="Chromosome"/>
</dbReference>
<feature type="transmembrane region" description="Helical" evidence="6">
    <location>
        <begin position="152"/>
        <end position="171"/>
    </location>
</feature>